<dbReference type="PANTHER" id="PTHR47237">
    <property type="entry name" value="SLL0310 PROTEIN"/>
    <property type="match status" value="1"/>
</dbReference>
<dbReference type="PANTHER" id="PTHR47237:SF2">
    <property type="entry name" value="BLL4206 PROTEIN"/>
    <property type="match status" value="1"/>
</dbReference>
<evidence type="ECO:0000256" key="1">
    <source>
        <dbReference type="SAM" id="MobiDB-lite"/>
    </source>
</evidence>
<comment type="caution">
    <text evidence="3">The sequence shown here is derived from an EMBL/GenBank/DDBJ whole genome shotgun (WGS) entry which is preliminary data.</text>
</comment>
<dbReference type="Gene3D" id="3.40.630.90">
    <property type="match status" value="1"/>
</dbReference>
<dbReference type="Gene3D" id="3.40.630.30">
    <property type="match status" value="1"/>
</dbReference>
<accession>A0ABW6UXX6</accession>
<protein>
    <submittedName>
        <fullName evidence="3">GNAT family N-acetyltransferase</fullName>
        <ecNumber evidence="3">2.3.1.-</ecNumber>
    </submittedName>
</protein>
<dbReference type="GO" id="GO:0016746">
    <property type="term" value="F:acyltransferase activity"/>
    <property type="evidence" value="ECO:0007669"/>
    <property type="project" value="UniProtKB-KW"/>
</dbReference>
<feature type="domain" description="N-acetyltransferase" evidence="2">
    <location>
        <begin position="9"/>
        <end position="140"/>
    </location>
</feature>
<dbReference type="RefSeq" id="WP_387340492.1">
    <property type="nucleotide sequence ID" value="NZ_JBIAXI010000002.1"/>
</dbReference>
<organism evidence="3 4">
    <name type="scientific">Microtetraspora fusca</name>
    <dbReference type="NCBI Taxonomy" id="1997"/>
    <lineage>
        <taxon>Bacteria</taxon>
        <taxon>Bacillati</taxon>
        <taxon>Actinomycetota</taxon>
        <taxon>Actinomycetes</taxon>
        <taxon>Streptosporangiales</taxon>
        <taxon>Streptosporangiaceae</taxon>
        <taxon>Microtetraspora</taxon>
    </lineage>
</organism>
<proteinExistence type="predicted"/>
<dbReference type="Pfam" id="PF18014">
    <property type="entry name" value="Acetyltransf_18"/>
    <property type="match status" value="1"/>
</dbReference>
<evidence type="ECO:0000313" key="3">
    <source>
        <dbReference type="EMBL" id="MFF4771916.1"/>
    </source>
</evidence>
<dbReference type="Pfam" id="PF13508">
    <property type="entry name" value="Acetyltransf_7"/>
    <property type="match status" value="1"/>
</dbReference>
<gene>
    <name evidence="3" type="ORF">ACFY05_03570</name>
</gene>
<dbReference type="Proteomes" id="UP001602119">
    <property type="component" value="Unassembled WGS sequence"/>
</dbReference>
<dbReference type="InterPro" id="IPR016181">
    <property type="entry name" value="Acyl_CoA_acyltransferase"/>
</dbReference>
<keyword evidence="4" id="KW-1185">Reference proteome</keyword>
<dbReference type="InterPro" id="IPR052729">
    <property type="entry name" value="Acyl/Acetyltrans_Enzymes"/>
</dbReference>
<feature type="region of interest" description="Disordered" evidence="1">
    <location>
        <begin position="133"/>
        <end position="186"/>
    </location>
</feature>
<dbReference type="EC" id="2.3.1.-" evidence="3"/>
<dbReference type="InterPro" id="IPR041496">
    <property type="entry name" value="YitH/HolE_GNAT"/>
</dbReference>
<evidence type="ECO:0000259" key="2">
    <source>
        <dbReference type="PROSITE" id="PS51186"/>
    </source>
</evidence>
<reference evidence="3 4" key="1">
    <citation type="submission" date="2024-10" db="EMBL/GenBank/DDBJ databases">
        <title>The Natural Products Discovery Center: Release of the First 8490 Sequenced Strains for Exploring Actinobacteria Biosynthetic Diversity.</title>
        <authorList>
            <person name="Kalkreuter E."/>
            <person name="Kautsar S.A."/>
            <person name="Yang D."/>
            <person name="Bader C.D."/>
            <person name="Teijaro C.N."/>
            <person name="Fluegel L."/>
            <person name="Davis C.M."/>
            <person name="Simpson J.R."/>
            <person name="Lauterbach L."/>
            <person name="Steele A.D."/>
            <person name="Gui C."/>
            <person name="Meng S."/>
            <person name="Li G."/>
            <person name="Viehrig K."/>
            <person name="Ye F."/>
            <person name="Su P."/>
            <person name="Kiefer A.F."/>
            <person name="Nichols A."/>
            <person name="Cepeda A.J."/>
            <person name="Yan W."/>
            <person name="Fan B."/>
            <person name="Jiang Y."/>
            <person name="Adhikari A."/>
            <person name="Zheng C.-J."/>
            <person name="Schuster L."/>
            <person name="Cowan T.M."/>
            <person name="Smanski M.J."/>
            <person name="Chevrette M.G."/>
            <person name="De Carvalho L.P.S."/>
            <person name="Shen B."/>
        </authorList>
    </citation>
    <scope>NUCLEOTIDE SEQUENCE [LARGE SCALE GENOMIC DNA]</scope>
    <source>
        <strain evidence="3 4">NPDC001281</strain>
    </source>
</reference>
<evidence type="ECO:0000313" key="4">
    <source>
        <dbReference type="Proteomes" id="UP001602119"/>
    </source>
</evidence>
<dbReference type="EMBL" id="JBIAXI010000002">
    <property type="protein sequence ID" value="MFF4771916.1"/>
    <property type="molecule type" value="Genomic_DNA"/>
</dbReference>
<keyword evidence="3" id="KW-0012">Acyltransferase</keyword>
<dbReference type="InterPro" id="IPR000182">
    <property type="entry name" value="GNAT_dom"/>
</dbReference>
<keyword evidence="3" id="KW-0808">Transferase</keyword>
<dbReference type="PROSITE" id="PS51186">
    <property type="entry name" value="GNAT"/>
    <property type="match status" value="1"/>
</dbReference>
<name>A0ABW6UXX6_MICFU</name>
<sequence length="320" mass="34321">MTDQLISGFPVRLLAIDDLPACLALAQDREWSPEEHKWRLLFEVGDVYGLDDPEGGLAATVVATRFGQEITAIGMMLVAKRCERRGLGSALLRYALDRSGTASAWLTATAYGRPMYERLGFRAIGECATYVGEPTGLSRDGSRPAEPTGLSRDGSRPAEPTSLAQDASRPAESTGRSRGMSRPAEPTDLPAILALDAEVFGAPRDALLTRLQTFSERFRVVDGPDGGLAGFAGAWRNLYETVLGPVVAQDAATARGLLADLAREAEGPVRVDIDTIQPELIAWAKEHGLSCTFSTTIMEYGAPLPTDRSRLFGPVMLALG</sequence>
<dbReference type="SUPFAM" id="SSF55729">
    <property type="entry name" value="Acyl-CoA N-acyltransferases (Nat)"/>
    <property type="match status" value="1"/>
</dbReference>